<evidence type="ECO:0000313" key="4">
    <source>
        <dbReference type="Proteomes" id="UP000266234"/>
    </source>
</evidence>
<comment type="caution">
    <text evidence="3">The sequence shown here is derived from an EMBL/GenBank/DDBJ whole genome shotgun (WGS) entry which is preliminary data.</text>
</comment>
<reference evidence="3 4" key="1">
    <citation type="journal article" date="2018" name="PLoS Pathog.">
        <title>Evolution of structural diversity of trichothecenes, a family of toxins produced by plant pathogenic and entomopathogenic fungi.</title>
        <authorList>
            <person name="Proctor R.H."/>
            <person name="McCormick S.P."/>
            <person name="Kim H.S."/>
            <person name="Cardoza R.E."/>
            <person name="Stanley A.M."/>
            <person name="Lindo L."/>
            <person name="Kelly A."/>
            <person name="Brown D.W."/>
            <person name="Lee T."/>
            <person name="Vaughan M.M."/>
            <person name="Alexander N.J."/>
            <person name="Busman M."/>
            <person name="Gutierrez S."/>
        </authorList>
    </citation>
    <scope>NUCLEOTIDE SEQUENCE [LARGE SCALE GENOMIC DNA]</scope>
    <source>
        <strain evidence="3 4">NRRL 20695</strain>
    </source>
</reference>
<keyword evidence="2" id="KW-0472">Membrane</keyword>
<proteinExistence type="predicted"/>
<keyword evidence="2" id="KW-1133">Transmembrane helix</keyword>
<dbReference type="AlphaFoldDB" id="A0A395SGT7"/>
<evidence type="ECO:0000256" key="1">
    <source>
        <dbReference type="SAM" id="MobiDB-lite"/>
    </source>
</evidence>
<sequence length="300" mass="33430">MAPSPLISTANMASQSTMTDKAHLEFTDPWSIHEDRRAGIFAWVIMGLIASFFIGLVVRDMVLKFQSRELQDELRTFGELLVLIFRLPCMLFDKDNYMPLWYGFTNIFRSAENKRGWKTKEREEEEARAPLQFDSKDVVARLGGGWPMDRSQTSSDPDSDIRDKDIEVERLPKVAEAIHMATGLPKIEKLAIVFEVPEILPSGTNVKDEGFQPTSVYGSGVNSLSQVTSIFKFESSQDHRETPTVSVKEVVQQEPETAKETGTEGDEVSSTEKACESSSAEKAPGSPSTEPKLSNAESQV</sequence>
<dbReference type="EMBL" id="PXOG01000156">
    <property type="protein sequence ID" value="RGP71620.1"/>
    <property type="molecule type" value="Genomic_DNA"/>
</dbReference>
<keyword evidence="2" id="KW-0812">Transmembrane</keyword>
<feature type="region of interest" description="Disordered" evidence="1">
    <location>
        <begin position="234"/>
        <end position="300"/>
    </location>
</feature>
<keyword evidence="4" id="KW-1185">Reference proteome</keyword>
<evidence type="ECO:0000313" key="3">
    <source>
        <dbReference type="EMBL" id="RGP71620.1"/>
    </source>
</evidence>
<name>A0A395SGT7_9HYPO</name>
<gene>
    <name evidence="3" type="ORF">FLONG3_7055</name>
</gene>
<feature type="compositionally biased region" description="Polar residues" evidence="1">
    <location>
        <begin position="276"/>
        <end position="300"/>
    </location>
</feature>
<accession>A0A395SGT7</accession>
<dbReference type="Proteomes" id="UP000266234">
    <property type="component" value="Unassembled WGS sequence"/>
</dbReference>
<dbReference type="OrthoDB" id="5089074at2759"/>
<protein>
    <submittedName>
        <fullName evidence="3">Uncharacterized protein</fullName>
    </submittedName>
</protein>
<evidence type="ECO:0000256" key="2">
    <source>
        <dbReference type="SAM" id="Phobius"/>
    </source>
</evidence>
<organism evidence="3 4">
    <name type="scientific">Fusarium longipes</name>
    <dbReference type="NCBI Taxonomy" id="694270"/>
    <lineage>
        <taxon>Eukaryota</taxon>
        <taxon>Fungi</taxon>
        <taxon>Dikarya</taxon>
        <taxon>Ascomycota</taxon>
        <taxon>Pezizomycotina</taxon>
        <taxon>Sordariomycetes</taxon>
        <taxon>Hypocreomycetidae</taxon>
        <taxon>Hypocreales</taxon>
        <taxon>Nectriaceae</taxon>
        <taxon>Fusarium</taxon>
    </lineage>
</organism>
<feature type="transmembrane region" description="Helical" evidence="2">
    <location>
        <begin position="40"/>
        <end position="58"/>
    </location>
</feature>